<reference evidence="2" key="3">
    <citation type="submission" date="2015-02" db="UniProtKB">
        <authorList>
            <consortium name="EnsemblProtists"/>
        </authorList>
    </citation>
    <scope>IDENTIFICATION</scope>
    <source>
        <strain evidence="2">DAOM BR144</strain>
    </source>
</reference>
<dbReference type="AlphaFoldDB" id="K3X1P3"/>
<accession>K3X1P3</accession>
<reference evidence="3" key="2">
    <citation type="submission" date="2010-04" db="EMBL/GenBank/DDBJ databases">
        <authorList>
            <person name="Buell R."/>
            <person name="Hamilton J."/>
            <person name="Hostetler J."/>
        </authorList>
    </citation>
    <scope>NUCLEOTIDE SEQUENCE [LARGE SCALE GENOMIC DNA]</scope>
    <source>
        <strain evidence="3">DAOM:BR144</strain>
    </source>
</reference>
<proteinExistence type="predicted"/>
<dbReference type="InParanoid" id="K3X1P3"/>
<dbReference type="VEuPathDB" id="FungiDB:PYU1_G011118"/>
<dbReference type="Proteomes" id="UP000019132">
    <property type="component" value="Unassembled WGS sequence"/>
</dbReference>
<keyword evidence="1" id="KW-0732">Signal</keyword>
<name>K3X1P3_GLOUD</name>
<dbReference type="HOGENOM" id="CLU_140694_0_0_1"/>
<protein>
    <submittedName>
        <fullName evidence="2">Uncharacterized protein</fullName>
    </submittedName>
</protein>
<dbReference type="EMBL" id="GL376606">
    <property type="status" value="NOT_ANNOTATED_CDS"/>
    <property type="molecule type" value="Genomic_DNA"/>
</dbReference>
<evidence type="ECO:0000256" key="1">
    <source>
        <dbReference type="SAM" id="SignalP"/>
    </source>
</evidence>
<reference evidence="3" key="1">
    <citation type="journal article" date="2010" name="Genome Biol.">
        <title>Genome sequence of the necrotrophic plant pathogen Pythium ultimum reveals original pathogenicity mechanisms and effector repertoire.</title>
        <authorList>
            <person name="Levesque C.A."/>
            <person name="Brouwer H."/>
            <person name="Cano L."/>
            <person name="Hamilton J.P."/>
            <person name="Holt C."/>
            <person name="Huitema E."/>
            <person name="Raffaele S."/>
            <person name="Robideau G.P."/>
            <person name="Thines M."/>
            <person name="Win J."/>
            <person name="Zerillo M.M."/>
            <person name="Beakes G.W."/>
            <person name="Boore J.L."/>
            <person name="Busam D."/>
            <person name="Dumas B."/>
            <person name="Ferriera S."/>
            <person name="Fuerstenberg S.I."/>
            <person name="Gachon C.M."/>
            <person name="Gaulin E."/>
            <person name="Govers F."/>
            <person name="Grenville-Briggs L."/>
            <person name="Horner N."/>
            <person name="Hostetler J."/>
            <person name="Jiang R.H."/>
            <person name="Johnson J."/>
            <person name="Krajaejun T."/>
            <person name="Lin H."/>
            <person name="Meijer H.J."/>
            <person name="Moore B."/>
            <person name="Morris P."/>
            <person name="Phuntmart V."/>
            <person name="Puiu D."/>
            <person name="Shetty J."/>
            <person name="Stajich J.E."/>
            <person name="Tripathy S."/>
            <person name="Wawra S."/>
            <person name="van West P."/>
            <person name="Whitty B.R."/>
            <person name="Coutinho P.M."/>
            <person name="Henrissat B."/>
            <person name="Martin F."/>
            <person name="Thomas P.D."/>
            <person name="Tyler B.M."/>
            <person name="De Vries R.P."/>
            <person name="Kamoun S."/>
            <person name="Yandell M."/>
            <person name="Tisserat N."/>
            <person name="Buell C.R."/>
        </authorList>
    </citation>
    <scope>NUCLEOTIDE SEQUENCE</scope>
    <source>
        <strain evidence="3">DAOM:BR144</strain>
    </source>
</reference>
<evidence type="ECO:0000313" key="3">
    <source>
        <dbReference type="Proteomes" id="UP000019132"/>
    </source>
</evidence>
<dbReference type="eggNOG" id="KOG0619">
    <property type="taxonomic scope" value="Eukaryota"/>
</dbReference>
<keyword evidence="3" id="KW-1185">Reference proteome</keyword>
<evidence type="ECO:0000313" key="2">
    <source>
        <dbReference type="EnsemblProtists" id="PYU1_T011142"/>
    </source>
</evidence>
<dbReference type="PROSITE" id="PS51257">
    <property type="entry name" value="PROKAR_LIPOPROTEIN"/>
    <property type="match status" value="1"/>
</dbReference>
<feature type="signal peptide" evidence="1">
    <location>
        <begin position="1"/>
        <end position="29"/>
    </location>
</feature>
<sequence length="175" mass="19598">MAMTQRKRTQWILLLLLMVFACIISPLRAQSLADVVSTFLDIDGIVNGTEQLMGLARRAFAEENAAPKDANGTRTVVAVDNAYPLAPQELELLLDLYSKCKTPESQALQTWCTGNITYLDEHTVLCPSRIRTHPCTGRVLKADRSDDEVVEFLWPWEGIKCDAYTDPTTITDMYA</sequence>
<organism evidence="2 3">
    <name type="scientific">Globisporangium ultimum (strain ATCC 200006 / CBS 805.95 / DAOM BR144)</name>
    <name type="common">Pythium ultimum</name>
    <dbReference type="NCBI Taxonomy" id="431595"/>
    <lineage>
        <taxon>Eukaryota</taxon>
        <taxon>Sar</taxon>
        <taxon>Stramenopiles</taxon>
        <taxon>Oomycota</taxon>
        <taxon>Peronosporomycetes</taxon>
        <taxon>Pythiales</taxon>
        <taxon>Pythiaceae</taxon>
        <taxon>Globisporangium</taxon>
    </lineage>
</organism>
<feature type="chain" id="PRO_5003868332" evidence="1">
    <location>
        <begin position="30"/>
        <end position="175"/>
    </location>
</feature>
<dbReference type="EnsemblProtists" id="PYU1_T011142">
    <property type="protein sequence ID" value="PYU1_T011142"/>
    <property type="gene ID" value="PYU1_G011118"/>
</dbReference>